<evidence type="ECO:0000259" key="11">
    <source>
        <dbReference type="PROSITE" id="PS50913"/>
    </source>
</evidence>
<feature type="compositionally biased region" description="Polar residues" evidence="10">
    <location>
        <begin position="375"/>
        <end position="398"/>
    </location>
</feature>
<dbReference type="PANTHER" id="PTHR13292">
    <property type="entry name" value="AUTOPHAGY-RELATED PROTEIN 101"/>
    <property type="match status" value="1"/>
</dbReference>
<dbReference type="Pfam" id="PF01465">
    <property type="entry name" value="GRIP"/>
    <property type="match status" value="1"/>
</dbReference>
<dbReference type="GO" id="GO:0008033">
    <property type="term" value="P:tRNA processing"/>
    <property type="evidence" value="ECO:0007669"/>
    <property type="project" value="UniProtKB-KW"/>
</dbReference>
<dbReference type="PANTHER" id="PTHR13292:SF0">
    <property type="entry name" value="AUTOPHAGY-RELATED PROTEIN 101"/>
    <property type="match status" value="1"/>
</dbReference>
<evidence type="ECO:0000256" key="4">
    <source>
        <dbReference type="ARBA" id="ARBA00022679"/>
    </source>
</evidence>
<evidence type="ECO:0000256" key="10">
    <source>
        <dbReference type="SAM" id="MobiDB-lite"/>
    </source>
</evidence>
<dbReference type="GO" id="GO:0000045">
    <property type="term" value="P:autophagosome assembly"/>
    <property type="evidence" value="ECO:0007669"/>
    <property type="project" value="TreeGrafter"/>
</dbReference>
<evidence type="ECO:0000313" key="12">
    <source>
        <dbReference type="EMBL" id="CAD7281083.1"/>
    </source>
</evidence>
<feature type="compositionally biased region" description="Basic and acidic residues" evidence="10">
    <location>
        <begin position="598"/>
        <end position="611"/>
    </location>
</feature>
<evidence type="ECO:0000256" key="6">
    <source>
        <dbReference type="ARBA" id="ARBA00022694"/>
    </source>
</evidence>
<comment type="catalytic activity">
    <reaction evidence="8">
        <text>a uridine in tRNA + S-adenosyl-L-methionine = a 3-[(3S)-3-amino-3-carboxypropyl]uridine in tRNA + S-methyl-5'-thioadenosine + H(+)</text>
        <dbReference type="Rhea" id="RHEA:62432"/>
        <dbReference type="Rhea" id="RHEA-COMP:13339"/>
        <dbReference type="Rhea" id="RHEA-COMP:16092"/>
        <dbReference type="ChEBI" id="CHEBI:15378"/>
        <dbReference type="ChEBI" id="CHEBI:17509"/>
        <dbReference type="ChEBI" id="CHEBI:59789"/>
        <dbReference type="ChEBI" id="CHEBI:65315"/>
        <dbReference type="ChEBI" id="CHEBI:82930"/>
        <dbReference type="EC" id="2.5.1.25"/>
    </reaction>
</comment>
<reference evidence="12" key="1">
    <citation type="submission" date="2020-11" db="EMBL/GenBank/DDBJ databases">
        <authorList>
            <person name="Tran Van P."/>
        </authorList>
    </citation>
    <scope>NUCLEOTIDE SEQUENCE</scope>
</reference>
<dbReference type="PROSITE" id="PS50913">
    <property type="entry name" value="GRIP"/>
    <property type="match status" value="1"/>
</dbReference>
<dbReference type="Proteomes" id="UP000678499">
    <property type="component" value="Unassembled WGS sequence"/>
</dbReference>
<dbReference type="SMART" id="SM00755">
    <property type="entry name" value="Grip"/>
    <property type="match status" value="1"/>
</dbReference>
<keyword evidence="13" id="KW-1185">Reference proteome</keyword>
<protein>
    <recommendedName>
        <fullName evidence="3">Autophagy-related protein 101</fullName>
        <ecNumber evidence="2">2.5.1.25</ecNumber>
    </recommendedName>
</protein>
<dbReference type="InterPro" id="IPR005636">
    <property type="entry name" value="DTW"/>
</dbReference>
<feature type="compositionally biased region" description="Basic and acidic residues" evidence="10">
    <location>
        <begin position="980"/>
        <end position="990"/>
    </location>
</feature>
<evidence type="ECO:0000256" key="7">
    <source>
        <dbReference type="ARBA" id="ARBA00023006"/>
    </source>
</evidence>
<accession>A0A7R9BV76</accession>
<dbReference type="GO" id="GO:1990316">
    <property type="term" value="C:Atg1/ULK1 kinase complex"/>
    <property type="evidence" value="ECO:0007669"/>
    <property type="project" value="TreeGrafter"/>
</dbReference>
<feature type="coiled-coil region" evidence="9">
    <location>
        <begin position="1194"/>
        <end position="1260"/>
    </location>
</feature>
<keyword evidence="4" id="KW-0808">Transferase</keyword>
<dbReference type="EMBL" id="CAJPEX010002606">
    <property type="protein sequence ID" value="CAG0921235.1"/>
    <property type="molecule type" value="Genomic_DNA"/>
</dbReference>
<keyword evidence="9" id="KW-0175">Coiled coil</keyword>
<dbReference type="GO" id="GO:0016432">
    <property type="term" value="F:tRNA-uridine aminocarboxypropyltransferase activity"/>
    <property type="evidence" value="ECO:0007669"/>
    <property type="project" value="UniProtKB-EC"/>
</dbReference>
<dbReference type="GO" id="GO:0019901">
    <property type="term" value="F:protein kinase binding"/>
    <property type="evidence" value="ECO:0007669"/>
    <property type="project" value="TreeGrafter"/>
</dbReference>
<feature type="region of interest" description="Disordered" evidence="10">
    <location>
        <begin position="375"/>
        <end position="400"/>
    </location>
</feature>
<feature type="region of interest" description="Disordered" evidence="10">
    <location>
        <begin position="980"/>
        <end position="999"/>
    </location>
</feature>
<feature type="coiled-coil region" evidence="9">
    <location>
        <begin position="647"/>
        <end position="752"/>
    </location>
</feature>
<feature type="domain" description="GRIP" evidence="11">
    <location>
        <begin position="1252"/>
        <end position="1302"/>
    </location>
</feature>
<keyword evidence="7" id="KW-0072">Autophagy</keyword>
<keyword evidence="5" id="KW-0949">S-adenosyl-L-methionine</keyword>
<feature type="coiled-coil region" evidence="9">
    <location>
        <begin position="556"/>
        <end position="583"/>
    </location>
</feature>
<evidence type="ECO:0000256" key="5">
    <source>
        <dbReference type="ARBA" id="ARBA00022691"/>
    </source>
</evidence>
<dbReference type="Gene3D" id="1.10.220.60">
    <property type="entry name" value="GRIP domain"/>
    <property type="match status" value="1"/>
</dbReference>
<sequence>MNARSQSFHYAVEMGQAEEVCLAMFHTLLLHRTQGKIHFRQGSTRSIGALGFQDVDCDLIDFTYVRCASPMLCDRVSGSVRCFVDDMQRSGAKCGQISLEFYKKNKSSFWNPDSIPWEVWTVRLTVSSFTTENDRQLCREELSELLADGVLNVAESISRSDLYVPTYSTADDLELFFETGFPDVQPFLFRIMHRTDETGKPSMSSAMFVSPRLKLRHQPGKGDPFAELRITDDSFLGEISSRSECDECLKSRRYFCYSCRTALPCIRGRVPKVNLPLDVHIVKHPGEIDGKSTAIHAAVIAPENVRIFTYPDFPDYEDDGSVVVVFPRKPGDIMEEESVPVGDLLCLDPPENDDIVETHENPGEINADVNGISQAENEEPSGSLNPSCDQTLKPSRSRSLGDQHCREALSVENELLRTEIDGWRLKFADLESKTQAQFSLLENDLMARIAGLETEKRKNLESSHALQKQFAARRKILQSKIRNNISVLRGKLDGVAERIGKIPVESAETKNLLDAVAKKFAAEFESFQTEVAAREAELEAKNSALLSEMSGMNTVIKQRGERLTQLEAKEEELQAEISRLRADRSTRVDCSVSVQTTETRHGMTEPEERTETGSTATSEISEKDQAARMREVDASLEEYTQKLKLMAIRQKKKIVELEAERRTLVAEAEKTKSTQAMKFQAEMDKLQDALDSKTDELKSIRKDFENAANRISTDSKALAEALELKDKLSAELNSLVKIEGQLTKEKKELEAKLLVADQTASERGKALDLKTSELDSALRKLSDSEIKAFKLEETVKAIEKDGDQAKIMRSQVEDLEKTVSDLTRKLDESKDAAVVMESALKKAGMELKTATSNLTKEKEKCNNFQDTVAKLKAELRESLRLEGELRNSKSQLTAELEELMRMNESLKREMNSVHLDAEEVKEMARQRESELESELAVLKDSSETWKLELETARKSLHTLTTEYESYKTRAKSVLRQHKQLKEDLQRRDAAEESSQAQERERIQTEFLEKMESLSREKRLSEAVLNQLSVEKADLALLLTTKDAELMALSETKADLQSRLCIAEDAVRSLDASLQEERLSKKLMLDAMTVPPTESQSPVTEQMLQQQQPPPLVIDMSTVEREEGEGSESVTTPFTDPNTPIYKFIHGGVSSLSATSPTKLMPLDQLLNSNEAEYDKFSGRRRRESNPTGDTMKRFEEQEELVRELKVSNAELRKKANHLTSLLNDSEETNAKLAEMTEVLKEEIRKEQRNHERQKHLEQTEYIKNVFFKFLTLKAGNERERLIPVLTTLLKLSPAEKNCLVSVAKGIDLEAVQQAGWGSYLGLWKQ</sequence>
<dbReference type="OrthoDB" id="10259639at2759"/>
<keyword evidence="6" id="KW-0819">tRNA processing</keyword>
<evidence type="ECO:0000313" key="13">
    <source>
        <dbReference type="Proteomes" id="UP000678499"/>
    </source>
</evidence>
<proteinExistence type="inferred from homology"/>
<dbReference type="Pfam" id="PF07855">
    <property type="entry name" value="ATG101"/>
    <property type="match status" value="1"/>
</dbReference>
<evidence type="ECO:0000256" key="1">
    <source>
        <dbReference type="ARBA" id="ARBA00007130"/>
    </source>
</evidence>
<gene>
    <name evidence="12" type="ORF">NMOB1V02_LOCUS8736</name>
</gene>
<organism evidence="12">
    <name type="scientific">Notodromas monacha</name>
    <dbReference type="NCBI Taxonomy" id="399045"/>
    <lineage>
        <taxon>Eukaryota</taxon>
        <taxon>Metazoa</taxon>
        <taxon>Ecdysozoa</taxon>
        <taxon>Arthropoda</taxon>
        <taxon>Crustacea</taxon>
        <taxon>Oligostraca</taxon>
        <taxon>Ostracoda</taxon>
        <taxon>Podocopa</taxon>
        <taxon>Podocopida</taxon>
        <taxon>Cypridocopina</taxon>
        <taxon>Cypridoidea</taxon>
        <taxon>Cyprididae</taxon>
        <taxon>Notodromas</taxon>
    </lineage>
</organism>
<dbReference type="GO" id="GO:0000407">
    <property type="term" value="C:phagophore assembly site"/>
    <property type="evidence" value="ECO:0007669"/>
    <property type="project" value="TreeGrafter"/>
</dbReference>
<evidence type="ECO:0000256" key="3">
    <source>
        <dbReference type="ARBA" id="ARBA00018874"/>
    </source>
</evidence>
<dbReference type="EMBL" id="OA884643">
    <property type="protein sequence ID" value="CAD7281083.1"/>
    <property type="molecule type" value="Genomic_DNA"/>
</dbReference>
<evidence type="ECO:0000256" key="8">
    <source>
        <dbReference type="ARBA" id="ARBA00048718"/>
    </source>
</evidence>
<dbReference type="SMART" id="SM01144">
    <property type="entry name" value="DTW"/>
    <property type="match status" value="1"/>
</dbReference>
<comment type="similarity">
    <text evidence="1">Belongs to the ATG101 family.</text>
</comment>
<name>A0A7R9BV76_9CRUS</name>
<dbReference type="InterPro" id="IPR000237">
    <property type="entry name" value="GRIP_dom"/>
</dbReference>
<feature type="region of interest" description="Disordered" evidence="10">
    <location>
        <begin position="590"/>
        <end position="626"/>
    </location>
</feature>
<evidence type="ECO:0000256" key="9">
    <source>
        <dbReference type="SAM" id="Coils"/>
    </source>
</evidence>
<dbReference type="InterPro" id="IPR012445">
    <property type="entry name" value="ATG101"/>
</dbReference>
<dbReference type="EC" id="2.5.1.25" evidence="2"/>
<evidence type="ECO:0000256" key="2">
    <source>
        <dbReference type="ARBA" id="ARBA00012386"/>
    </source>
</evidence>